<sequence length="48" mass="5172">MSNQIASISAQAARSAELIFTGPDALHARSSRPAEQVTFRNSNQVEGR</sequence>
<accession>A0ABX1G1T6</accession>
<dbReference type="RefSeq" id="WP_168151046.1">
    <property type="nucleotide sequence ID" value="NZ_JAAWVT010000001.1"/>
</dbReference>
<gene>
    <name evidence="2" type="ORF">HED64_05650</name>
</gene>
<name>A0ABX1G1T6_9MICC</name>
<organism evidence="2 3">
    <name type="scientific">Paeniglutamicibacter terrestris</name>
    <dbReference type="NCBI Taxonomy" id="2723403"/>
    <lineage>
        <taxon>Bacteria</taxon>
        <taxon>Bacillati</taxon>
        <taxon>Actinomycetota</taxon>
        <taxon>Actinomycetes</taxon>
        <taxon>Micrococcales</taxon>
        <taxon>Micrococcaceae</taxon>
        <taxon>Paeniglutamicibacter</taxon>
    </lineage>
</organism>
<evidence type="ECO:0000313" key="3">
    <source>
        <dbReference type="Proteomes" id="UP000746595"/>
    </source>
</evidence>
<dbReference type="EMBL" id="JAAWVT010000001">
    <property type="protein sequence ID" value="NKG20200.1"/>
    <property type="molecule type" value="Genomic_DNA"/>
</dbReference>
<proteinExistence type="predicted"/>
<comment type="caution">
    <text evidence="2">The sequence shown here is derived from an EMBL/GenBank/DDBJ whole genome shotgun (WGS) entry which is preliminary data.</text>
</comment>
<dbReference type="Proteomes" id="UP000746595">
    <property type="component" value="Unassembled WGS sequence"/>
</dbReference>
<evidence type="ECO:0000313" key="2">
    <source>
        <dbReference type="EMBL" id="NKG20200.1"/>
    </source>
</evidence>
<keyword evidence="3" id="KW-1185">Reference proteome</keyword>
<reference evidence="2 3" key="1">
    <citation type="submission" date="2020-04" db="EMBL/GenBank/DDBJ databases">
        <title>Paeniglutamicibacter sp. ANT13_2, a novel actinomycete isolated from sediment in Antarctica.</title>
        <authorList>
            <person name="Sakdapetsiri C."/>
            <person name="Pinyakong O."/>
        </authorList>
    </citation>
    <scope>NUCLEOTIDE SEQUENCE [LARGE SCALE GENOMIC DNA]</scope>
    <source>
        <strain evidence="2 3">ANT13_2</strain>
    </source>
</reference>
<feature type="region of interest" description="Disordered" evidence="1">
    <location>
        <begin position="27"/>
        <end position="48"/>
    </location>
</feature>
<protein>
    <submittedName>
        <fullName evidence="2">Uncharacterized protein</fullName>
    </submittedName>
</protein>
<feature type="compositionally biased region" description="Polar residues" evidence="1">
    <location>
        <begin position="38"/>
        <end position="48"/>
    </location>
</feature>
<evidence type="ECO:0000256" key="1">
    <source>
        <dbReference type="SAM" id="MobiDB-lite"/>
    </source>
</evidence>